<feature type="region of interest" description="Disordered" evidence="1">
    <location>
        <begin position="328"/>
        <end position="359"/>
    </location>
</feature>
<proteinExistence type="predicted"/>
<name>A0A9P4SD32_9PEZI</name>
<evidence type="ECO:0000313" key="4">
    <source>
        <dbReference type="Proteomes" id="UP000799429"/>
    </source>
</evidence>
<organism evidence="3 4">
    <name type="scientific">Patellaria atrata CBS 101060</name>
    <dbReference type="NCBI Taxonomy" id="1346257"/>
    <lineage>
        <taxon>Eukaryota</taxon>
        <taxon>Fungi</taxon>
        <taxon>Dikarya</taxon>
        <taxon>Ascomycota</taxon>
        <taxon>Pezizomycotina</taxon>
        <taxon>Dothideomycetes</taxon>
        <taxon>Dothideomycetes incertae sedis</taxon>
        <taxon>Patellariales</taxon>
        <taxon>Patellariaceae</taxon>
        <taxon>Patellaria</taxon>
    </lineage>
</organism>
<evidence type="ECO:0000256" key="1">
    <source>
        <dbReference type="SAM" id="MobiDB-lite"/>
    </source>
</evidence>
<reference evidence="3" key="1">
    <citation type="journal article" date="2020" name="Stud. Mycol.">
        <title>101 Dothideomycetes genomes: a test case for predicting lifestyles and emergence of pathogens.</title>
        <authorList>
            <person name="Haridas S."/>
            <person name="Albert R."/>
            <person name="Binder M."/>
            <person name="Bloem J."/>
            <person name="Labutti K."/>
            <person name="Salamov A."/>
            <person name="Andreopoulos B."/>
            <person name="Baker S."/>
            <person name="Barry K."/>
            <person name="Bills G."/>
            <person name="Bluhm B."/>
            <person name="Cannon C."/>
            <person name="Castanera R."/>
            <person name="Culley D."/>
            <person name="Daum C."/>
            <person name="Ezra D."/>
            <person name="Gonzalez J."/>
            <person name="Henrissat B."/>
            <person name="Kuo A."/>
            <person name="Liang C."/>
            <person name="Lipzen A."/>
            <person name="Lutzoni F."/>
            <person name="Magnuson J."/>
            <person name="Mondo S."/>
            <person name="Nolan M."/>
            <person name="Ohm R."/>
            <person name="Pangilinan J."/>
            <person name="Park H.-J."/>
            <person name="Ramirez L."/>
            <person name="Alfaro M."/>
            <person name="Sun H."/>
            <person name="Tritt A."/>
            <person name="Yoshinaga Y."/>
            <person name="Zwiers L.-H."/>
            <person name="Turgeon B."/>
            <person name="Goodwin S."/>
            <person name="Spatafora J."/>
            <person name="Crous P."/>
            <person name="Grigoriev I."/>
        </authorList>
    </citation>
    <scope>NUCLEOTIDE SEQUENCE</scope>
    <source>
        <strain evidence="3">CBS 101060</strain>
    </source>
</reference>
<feature type="domain" description="DUF7587" evidence="2">
    <location>
        <begin position="396"/>
        <end position="548"/>
    </location>
</feature>
<dbReference type="EMBL" id="MU006093">
    <property type="protein sequence ID" value="KAF2840496.1"/>
    <property type="molecule type" value="Genomic_DNA"/>
</dbReference>
<sequence length="638" mass="71297">MANLLELFEPSTRSWTRPVYNLPGKSPRDLSIRTIHTSKPEPQPETQIKNESIDTVFSIRDWITASLAATPSSQSTPSDSYDGRDEDNTSTSSNSTPDPDSPTTKYSHINLDQEIHYDPLETDNALEAVPSRTSITLLSSDIRLYDEPQASVRLKLFKKKKTYRKTGKWPRQESTIRSRSKSPQVVSTQPLESPFVLRQASSDSEIEVEDDIAGGFSVPVSPRNSWDVDQQKSICVLRRFYTNSWRDLAAVFNKHFENHLRAHGFDAFPQSSVVVQYYDLRRFNRPAFRTIYDIEFERASSENNELCEALENTAEIIGIELYPKIAEDEEEREGFPQNPPQEIHQAEETQRTPSTPREPILLSSIPQELLTTTLPPLDEDNQQDTSSPPQPVIDFPAVFFRCYSEASAGSNTRTGFCAGFFQSFPSDAIPDPITEADTLFNLFGAHHVLGHNSLSPFISITDSFLWALHKALWTKDRHPATSPRISVLNAALMPGPVFPGRRVVPELRRCGLLRELRGFRAKYKGQCEYFVWATIDSGAIVADVGLEDIVSLAQGYPGVGDVLRLDVLRASRSLRFARRKFLLNRLRLRGDVEAAIGHLASALGVGPETAGPVISAVVYNIVQGWALGVEGFDTGAVK</sequence>
<feature type="region of interest" description="Disordered" evidence="1">
    <location>
        <begin position="68"/>
        <end position="106"/>
    </location>
</feature>
<accession>A0A9P4SD32</accession>
<dbReference type="AlphaFoldDB" id="A0A9P4SD32"/>
<evidence type="ECO:0000313" key="3">
    <source>
        <dbReference type="EMBL" id="KAF2840496.1"/>
    </source>
</evidence>
<dbReference type="OrthoDB" id="5397734at2759"/>
<keyword evidence="4" id="KW-1185">Reference proteome</keyword>
<protein>
    <recommendedName>
        <fullName evidence="2">DUF7587 domain-containing protein</fullName>
    </recommendedName>
</protein>
<gene>
    <name evidence="3" type="ORF">M501DRAFT_991486</name>
</gene>
<dbReference type="Pfam" id="PF24494">
    <property type="entry name" value="DUF7587"/>
    <property type="match status" value="1"/>
</dbReference>
<feature type="compositionally biased region" description="Polar residues" evidence="1">
    <location>
        <begin position="68"/>
        <end position="79"/>
    </location>
</feature>
<dbReference type="Proteomes" id="UP000799429">
    <property type="component" value="Unassembled WGS sequence"/>
</dbReference>
<evidence type="ECO:0000259" key="2">
    <source>
        <dbReference type="Pfam" id="PF24494"/>
    </source>
</evidence>
<feature type="compositionally biased region" description="Low complexity" evidence="1">
    <location>
        <begin position="89"/>
        <end position="104"/>
    </location>
</feature>
<dbReference type="InterPro" id="IPR056009">
    <property type="entry name" value="DUF7587"/>
</dbReference>
<comment type="caution">
    <text evidence="3">The sequence shown here is derived from an EMBL/GenBank/DDBJ whole genome shotgun (WGS) entry which is preliminary data.</text>
</comment>